<keyword evidence="2" id="KW-0238">DNA-binding</keyword>
<dbReference type="AlphaFoldDB" id="A0A1I6HC96"/>
<sequence>MPNTMTAQDDLDARIPTNMRTLLLLEALGHSDRAMTPTEMNAFVGLPKQTVHRLCATLEAEGFLVRDGDGKGFRAARRTRLMASGLLHAGWANIARHHILAEVAGAVGETVNYVVPEEAGMRYLDRVDTRWSFRIQLPVGTNVPFHCTASGKVFMASLAPKSRAAFVNTLELNQKTAKTHVSAEALMLELKRIAKQGYAEDDEEFLDDMVAVAVPVRDHFGRYVASLAVHGPSQRMTMPNAREMVPTLQSAAEKLRETLFS</sequence>
<dbReference type="PANTHER" id="PTHR30136:SF35">
    <property type="entry name" value="HTH-TYPE TRANSCRIPTIONAL REGULATOR RV1719"/>
    <property type="match status" value="1"/>
</dbReference>
<dbReference type="InterPro" id="IPR050707">
    <property type="entry name" value="HTH_MetabolicPath_Reg"/>
</dbReference>
<dbReference type="InterPro" id="IPR005471">
    <property type="entry name" value="Tscrpt_reg_IclR_N"/>
</dbReference>
<gene>
    <name evidence="6" type="ORF">SAMN04488002_2803</name>
</gene>
<dbReference type="Gene3D" id="1.10.10.10">
    <property type="entry name" value="Winged helix-like DNA-binding domain superfamily/Winged helix DNA-binding domain"/>
    <property type="match status" value="1"/>
</dbReference>
<keyword evidence="3" id="KW-0804">Transcription</keyword>
<feature type="domain" description="IclR-ED" evidence="5">
    <location>
        <begin position="78"/>
        <end position="261"/>
    </location>
</feature>
<dbReference type="PANTHER" id="PTHR30136">
    <property type="entry name" value="HELIX-TURN-HELIX TRANSCRIPTIONAL REGULATOR, ICLR FAMILY"/>
    <property type="match status" value="1"/>
</dbReference>
<organism evidence="6 7">
    <name type="scientific">Litoreibacter janthinus</name>
    <dbReference type="NCBI Taxonomy" id="670154"/>
    <lineage>
        <taxon>Bacteria</taxon>
        <taxon>Pseudomonadati</taxon>
        <taxon>Pseudomonadota</taxon>
        <taxon>Alphaproteobacteria</taxon>
        <taxon>Rhodobacterales</taxon>
        <taxon>Roseobacteraceae</taxon>
        <taxon>Litoreibacter</taxon>
    </lineage>
</organism>
<keyword evidence="1" id="KW-0805">Transcription regulation</keyword>
<feature type="domain" description="HTH iclR-type" evidence="4">
    <location>
        <begin position="15"/>
        <end position="77"/>
    </location>
</feature>
<dbReference type="PROSITE" id="PS51078">
    <property type="entry name" value="ICLR_ED"/>
    <property type="match status" value="1"/>
</dbReference>
<evidence type="ECO:0000259" key="5">
    <source>
        <dbReference type="PROSITE" id="PS51078"/>
    </source>
</evidence>
<dbReference type="InterPro" id="IPR029016">
    <property type="entry name" value="GAF-like_dom_sf"/>
</dbReference>
<evidence type="ECO:0000256" key="2">
    <source>
        <dbReference type="ARBA" id="ARBA00023125"/>
    </source>
</evidence>
<evidence type="ECO:0000313" key="6">
    <source>
        <dbReference type="EMBL" id="SFR52001.1"/>
    </source>
</evidence>
<dbReference type="GO" id="GO:0003677">
    <property type="term" value="F:DNA binding"/>
    <property type="evidence" value="ECO:0007669"/>
    <property type="project" value="UniProtKB-KW"/>
</dbReference>
<accession>A0A1I6HC96</accession>
<dbReference type="Proteomes" id="UP000199658">
    <property type="component" value="Unassembled WGS sequence"/>
</dbReference>
<reference evidence="7" key="1">
    <citation type="submission" date="2016-10" db="EMBL/GenBank/DDBJ databases">
        <authorList>
            <person name="Varghese N."/>
            <person name="Submissions S."/>
        </authorList>
    </citation>
    <scope>NUCLEOTIDE SEQUENCE [LARGE SCALE GENOMIC DNA]</scope>
    <source>
        <strain evidence="7">DSM 26921</strain>
    </source>
</reference>
<evidence type="ECO:0000313" key="7">
    <source>
        <dbReference type="Proteomes" id="UP000199658"/>
    </source>
</evidence>
<name>A0A1I6HC96_9RHOB</name>
<dbReference type="EMBL" id="FOYO01000001">
    <property type="protein sequence ID" value="SFR52001.1"/>
    <property type="molecule type" value="Genomic_DNA"/>
</dbReference>
<dbReference type="InterPro" id="IPR036390">
    <property type="entry name" value="WH_DNA-bd_sf"/>
</dbReference>
<protein>
    <submittedName>
        <fullName evidence="6">Transcriptional regulator, IclR family</fullName>
    </submittedName>
</protein>
<dbReference type="Pfam" id="PF09339">
    <property type="entry name" value="HTH_IclR"/>
    <property type="match status" value="1"/>
</dbReference>
<dbReference type="GO" id="GO:0003700">
    <property type="term" value="F:DNA-binding transcription factor activity"/>
    <property type="evidence" value="ECO:0007669"/>
    <property type="project" value="TreeGrafter"/>
</dbReference>
<evidence type="ECO:0000256" key="3">
    <source>
        <dbReference type="ARBA" id="ARBA00023163"/>
    </source>
</evidence>
<dbReference type="SUPFAM" id="SSF55781">
    <property type="entry name" value="GAF domain-like"/>
    <property type="match status" value="1"/>
</dbReference>
<keyword evidence="7" id="KW-1185">Reference proteome</keyword>
<dbReference type="GO" id="GO:0045892">
    <property type="term" value="P:negative regulation of DNA-templated transcription"/>
    <property type="evidence" value="ECO:0007669"/>
    <property type="project" value="TreeGrafter"/>
</dbReference>
<dbReference type="InterPro" id="IPR036388">
    <property type="entry name" value="WH-like_DNA-bd_sf"/>
</dbReference>
<evidence type="ECO:0000256" key="1">
    <source>
        <dbReference type="ARBA" id="ARBA00023015"/>
    </source>
</evidence>
<dbReference type="Gene3D" id="3.30.450.40">
    <property type="match status" value="1"/>
</dbReference>
<evidence type="ECO:0000259" key="4">
    <source>
        <dbReference type="PROSITE" id="PS51077"/>
    </source>
</evidence>
<dbReference type="Pfam" id="PF01614">
    <property type="entry name" value="IclR_C"/>
    <property type="match status" value="1"/>
</dbReference>
<dbReference type="SUPFAM" id="SSF46785">
    <property type="entry name" value="Winged helix' DNA-binding domain"/>
    <property type="match status" value="1"/>
</dbReference>
<dbReference type="PROSITE" id="PS51077">
    <property type="entry name" value="HTH_ICLR"/>
    <property type="match status" value="1"/>
</dbReference>
<dbReference type="InterPro" id="IPR014757">
    <property type="entry name" value="Tscrpt_reg_IclR_C"/>
</dbReference>
<dbReference type="STRING" id="670154.SAMN04488002_2803"/>
<proteinExistence type="predicted"/>